<feature type="transmembrane region" description="Helical" evidence="12">
    <location>
        <begin position="123"/>
        <end position="144"/>
    </location>
</feature>
<evidence type="ECO:0000256" key="11">
    <source>
        <dbReference type="ARBA" id="ARBA00040780"/>
    </source>
</evidence>
<keyword evidence="7 12" id="KW-0812">Transmembrane</keyword>
<evidence type="ECO:0000256" key="12">
    <source>
        <dbReference type="RuleBase" id="RU363032"/>
    </source>
</evidence>
<evidence type="ECO:0000256" key="9">
    <source>
        <dbReference type="ARBA" id="ARBA00023136"/>
    </source>
</evidence>
<keyword evidence="6" id="KW-0997">Cell inner membrane</keyword>
<dbReference type="Gene3D" id="1.10.3720.10">
    <property type="entry name" value="MetI-like"/>
    <property type="match status" value="1"/>
</dbReference>
<feature type="transmembrane region" description="Helical" evidence="12">
    <location>
        <begin position="228"/>
        <end position="250"/>
    </location>
</feature>
<evidence type="ECO:0000256" key="10">
    <source>
        <dbReference type="ARBA" id="ARBA00037054"/>
    </source>
</evidence>
<comment type="subcellular location">
    <subcellularLocation>
        <location evidence="1">Cell inner membrane</location>
        <topology evidence="1">Multi-pass membrane protein</topology>
    </subcellularLocation>
    <subcellularLocation>
        <location evidence="12">Cell membrane</location>
        <topology evidence="12">Multi-pass membrane protein</topology>
    </subcellularLocation>
</comment>
<evidence type="ECO:0000256" key="4">
    <source>
        <dbReference type="ARBA" id="ARBA00022448"/>
    </source>
</evidence>
<evidence type="ECO:0000259" key="14">
    <source>
        <dbReference type="PROSITE" id="PS50928"/>
    </source>
</evidence>
<feature type="transmembrane region" description="Helical" evidence="12">
    <location>
        <begin position="31"/>
        <end position="50"/>
    </location>
</feature>
<organism evidence="15 16">
    <name type="scientific">Bradyrhizobium canariense</name>
    <dbReference type="NCBI Taxonomy" id="255045"/>
    <lineage>
        <taxon>Bacteria</taxon>
        <taxon>Pseudomonadati</taxon>
        <taxon>Pseudomonadota</taxon>
        <taxon>Alphaproteobacteria</taxon>
        <taxon>Hyphomicrobiales</taxon>
        <taxon>Nitrobacteraceae</taxon>
        <taxon>Bradyrhizobium</taxon>
    </lineage>
</organism>
<keyword evidence="5" id="KW-1003">Cell membrane</keyword>
<comment type="function">
    <text evidence="10">Part of the ABC transporter complex UgpBAEC involved in sn-glycerol-3-phosphate (G3P) import. Probably responsible for the translocation of the substrate across the membrane.</text>
</comment>
<dbReference type="InterPro" id="IPR035906">
    <property type="entry name" value="MetI-like_sf"/>
</dbReference>
<dbReference type="GO" id="GO:0005886">
    <property type="term" value="C:plasma membrane"/>
    <property type="evidence" value="ECO:0007669"/>
    <property type="project" value="UniProtKB-SubCell"/>
</dbReference>
<evidence type="ECO:0000256" key="7">
    <source>
        <dbReference type="ARBA" id="ARBA00022692"/>
    </source>
</evidence>
<sequence>MMTALSPIGNTEAASKTGPVPAPRPTLSEGMVAAIFLAPAVIAVLVLRVWPTGLALWQSIHVGHAGKLGLDNYTFLFSDPSFHDALAATLLFSLIVNPFQIACALGLALVLHRALPAGALWRTLILLPVAVPQSVSAIIMGVVFRPDGPANALLATLGLPAQGFLTTPDQALYTIILIVSWIGVGYWMTFLLAGLKEIPIALYEAALIDGATAWQQFRYITLPQLRRPLTFVLVADTVANFLVFAPVQILTKGGPQGSTNLIMNDIYTRGFLSGDVRGAAAETGILVGIVIIVVAIQFRMMTSAKLQ</sequence>
<dbReference type="CDD" id="cd06261">
    <property type="entry name" value="TM_PBP2"/>
    <property type="match status" value="1"/>
</dbReference>
<dbReference type="PANTHER" id="PTHR43227">
    <property type="entry name" value="BLL4140 PROTEIN"/>
    <property type="match status" value="1"/>
</dbReference>
<evidence type="ECO:0000256" key="8">
    <source>
        <dbReference type="ARBA" id="ARBA00022989"/>
    </source>
</evidence>
<dbReference type="GO" id="GO:0055085">
    <property type="term" value="P:transmembrane transport"/>
    <property type="evidence" value="ECO:0007669"/>
    <property type="project" value="InterPro"/>
</dbReference>
<comment type="similarity">
    <text evidence="2 12">Belongs to the binding-protein-dependent transport system permease family.</text>
</comment>
<evidence type="ECO:0000256" key="5">
    <source>
        <dbReference type="ARBA" id="ARBA00022475"/>
    </source>
</evidence>
<evidence type="ECO:0000256" key="13">
    <source>
        <dbReference type="SAM" id="MobiDB-lite"/>
    </source>
</evidence>
<feature type="transmembrane region" description="Helical" evidence="12">
    <location>
        <begin position="85"/>
        <end position="111"/>
    </location>
</feature>
<dbReference type="InterPro" id="IPR000515">
    <property type="entry name" value="MetI-like"/>
</dbReference>
<dbReference type="AlphaFoldDB" id="A0A1H2BI62"/>
<protein>
    <recommendedName>
        <fullName evidence="11">sn-glycerol-3-phosphate transport system permease protein UgpA</fullName>
    </recommendedName>
</protein>
<dbReference type="InterPro" id="IPR050809">
    <property type="entry name" value="UgpAE/MalFG_permease"/>
</dbReference>
<dbReference type="Pfam" id="PF00528">
    <property type="entry name" value="BPD_transp_1"/>
    <property type="match status" value="1"/>
</dbReference>
<evidence type="ECO:0000256" key="2">
    <source>
        <dbReference type="ARBA" id="ARBA00009306"/>
    </source>
</evidence>
<gene>
    <name evidence="15" type="ORF">SAMN05444158_7208</name>
</gene>
<dbReference type="SUPFAM" id="SSF161098">
    <property type="entry name" value="MetI-like"/>
    <property type="match status" value="1"/>
</dbReference>
<proteinExistence type="inferred from homology"/>
<feature type="transmembrane region" description="Helical" evidence="12">
    <location>
        <begin position="171"/>
        <end position="193"/>
    </location>
</feature>
<evidence type="ECO:0000256" key="1">
    <source>
        <dbReference type="ARBA" id="ARBA00004429"/>
    </source>
</evidence>
<keyword evidence="9 12" id="KW-0472">Membrane</keyword>
<keyword evidence="4 12" id="KW-0813">Transport</keyword>
<comment type="subunit">
    <text evidence="3">The complex is composed of two ATP-binding proteins (UgpC), two transmembrane proteins (UgpA and UgpE) and a solute-binding protein (UgpB).</text>
</comment>
<dbReference type="Proteomes" id="UP000243904">
    <property type="component" value="Chromosome I"/>
</dbReference>
<reference evidence="16" key="1">
    <citation type="submission" date="2016-10" db="EMBL/GenBank/DDBJ databases">
        <authorList>
            <person name="Varghese N."/>
            <person name="Submissions S."/>
        </authorList>
    </citation>
    <scope>NUCLEOTIDE SEQUENCE [LARGE SCALE GENOMIC DNA]</scope>
    <source>
        <strain evidence="16">GAS369</strain>
    </source>
</reference>
<dbReference type="EMBL" id="LT629750">
    <property type="protein sequence ID" value="SDT57935.1"/>
    <property type="molecule type" value="Genomic_DNA"/>
</dbReference>
<feature type="domain" description="ABC transmembrane type-1" evidence="14">
    <location>
        <begin position="86"/>
        <end position="298"/>
    </location>
</feature>
<evidence type="ECO:0000313" key="16">
    <source>
        <dbReference type="Proteomes" id="UP000243904"/>
    </source>
</evidence>
<evidence type="ECO:0000256" key="6">
    <source>
        <dbReference type="ARBA" id="ARBA00022519"/>
    </source>
</evidence>
<evidence type="ECO:0000313" key="15">
    <source>
        <dbReference type="EMBL" id="SDT57935.1"/>
    </source>
</evidence>
<keyword evidence="8 12" id="KW-1133">Transmembrane helix</keyword>
<feature type="region of interest" description="Disordered" evidence="13">
    <location>
        <begin position="1"/>
        <end position="22"/>
    </location>
</feature>
<dbReference type="PROSITE" id="PS50928">
    <property type="entry name" value="ABC_TM1"/>
    <property type="match status" value="1"/>
</dbReference>
<dbReference type="PANTHER" id="PTHR43227:SF9">
    <property type="entry name" value="SN-GLYCEROL-3-PHOSPHATE TRANSPORT SYSTEM PERMEASE PROTEIN UGPA"/>
    <property type="match status" value="1"/>
</dbReference>
<name>A0A1H2BI62_9BRAD</name>
<feature type="transmembrane region" description="Helical" evidence="12">
    <location>
        <begin position="279"/>
        <end position="298"/>
    </location>
</feature>
<keyword evidence="16" id="KW-1185">Reference proteome</keyword>
<evidence type="ECO:0000256" key="3">
    <source>
        <dbReference type="ARBA" id="ARBA00011557"/>
    </source>
</evidence>
<accession>A0A1H2BI62</accession>